<evidence type="ECO:0000313" key="2">
    <source>
        <dbReference type="Proteomes" id="UP000529417"/>
    </source>
</evidence>
<proteinExistence type="predicted"/>
<dbReference type="CDD" id="cd04645">
    <property type="entry name" value="LbH_gamma_CA_like"/>
    <property type="match status" value="1"/>
</dbReference>
<protein>
    <submittedName>
        <fullName evidence="1">Gamma carbonic anhydrase family protein</fullName>
    </submittedName>
</protein>
<dbReference type="InterPro" id="IPR050484">
    <property type="entry name" value="Transf_Hexapept/Carb_Anhydrase"/>
</dbReference>
<reference evidence="1 2" key="1">
    <citation type="journal article" date="2000" name="Arch. Microbiol.">
        <title>Rhodobaca bogoriensis gen. nov. and sp. nov., an alkaliphilic purple nonsulfur bacterium from African Rift Valley soda lakes.</title>
        <authorList>
            <person name="Milford A.D."/>
            <person name="Achenbach L.A."/>
            <person name="Jung D.O."/>
            <person name="Madigan M.T."/>
        </authorList>
    </citation>
    <scope>NUCLEOTIDE SEQUENCE [LARGE SCALE GENOMIC DNA]</scope>
    <source>
        <strain evidence="1 2">2376</strain>
    </source>
</reference>
<evidence type="ECO:0000313" key="1">
    <source>
        <dbReference type="EMBL" id="NYS23940.1"/>
    </source>
</evidence>
<sequence>MILAYKDHEPTLPPQDQHFIAPDAMVIGQVALGAWTSVWFGAVLRGDNEPIRIDEGSNIQDLCVLHTDPGYPVHVGRNCTIGHRAILHGCTVGDGSLVGMGAMVLNGAKIGRGCLIGAGALVTEGKEIPDHSLVMGSPGRVVRTLDAQALARLERSAAGYRDKIVQYRATMRPVAG</sequence>
<dbReference type="PANTHER" id="PTHR13061">
    <property type="entry name" value="DYNACTIN SUBUNIT P25"/>
    <property type="match status" value="1"/>
</dbReference>
<accession>A0A7Z0HX54</accession>
<dbReference type="SUPFAM" id="SSF51161">
    <property type="entry name" value="Trimeric LpxA-like enzymes"/>
    <property type="match status" value="1"/>
</dbReference>
<organism evidence="1 2">
    <name type="scientific">Rhabdonatronobacter sediminivivens</name>
    <dbReference type="NCBI Taxonomy" id="2743469"/>
    <lineage>
        <taxon>Bacteria</taxon>
        <taxon>Pseudomonadati</taxon>
        <taxon>Pseudomonadota</taxon>
        <taxon>Alphaproteobacteria</taxon>
        <taxon>Rhodobacterales</taxon>
        <taxon>Paracoccaceae</taxon>
        <taxon>Rhabdonatronobacter</taxon>
    </lineage>
</organism>
<dbReference type="RefSeq" id="WP_179904636.1">
    <property type="nucleotide sequence ID" value="NZ_JACBXS010000004.1"/>
</dbReference>
<dbReference type="Pfam" id="PF00132">
    <property type="entry name" value="Hexapep"/>
    <property type="match status" value="1"/>
</dbReference>
<dbReference type="AlphaFoldDB" id="A0A7Z0HX54"/>
<dbReference type="Proteomes" id="UP000529417">
    <property type="component" value="Unassembled WGS sequence"/>
</dbReference>
<name>A0A7Z0HX54_9RHOB</name>
<dbReference type="EMBL" id="JACBXS010000004">
    <property type="protein sequence ID" value="NYS23940.1"/>
    <property type="molecule type" value="Genomic_DNA"/>
</dbReference>
<comment type="caution">
    <text evidence="1">The sequence shown here is derived from an EMBL/GenBank/DDBJ whole genome shotgun (WGS) entry which is preliminary data.</text>
</comment>
<dbReference type="InterPro" id="IPR047324">
    <property type="entry name" value="LbH_gamma_CA-like"/>
</dbReference>
<keyword evidence="2" id="KW-1185">Reference proteome</keyword>
<dbReference type="InterPro" id="IPR011004">
    <property type="entry name" value="Trimer_LpxA-like_sf"/>
</dbReference>
<gene>
    <name evidence="1" type="ORF">HUK65_02970</name>
</gene>
<dbReference type="InterPro" id="IPR001451">
    <property type="entry name" value="Hexapep"/>
</dbReference>
<dbReference type="PANTHER" id="PTHR13061:SF29">
    <property type="entry name" value="GAMMA CARBONIC ANHYDRASE-LIKE 1, MITOCHONDRIAL-RELATED"/>
    <property type="match status" value="1"/>
</dbReference>
<dbReference type="Gene3D" id="2.160.10.10">
    <property type="entry name" value="Hexapeptide repeat proteins"/>
    <property type="match status" value="1"/>
</dbReference>